<keyword evidence="7 8" id="KW-0472">Membrane</keyword>
<keyword evidence="6 8" id="KW-1133">Transmembrane helix</keyword>
<evidence type="ECO:0000256" key="6">
    <source>
        <dbReference type="ARBA" id="ARBA00022989"/>
    </source>
</evidence>
<evidence type="ECO:0000256" key="4">
    <source>
        <dbReference type="ARBA" id="ARBA00022475"/>
    </source>
</evidence>
<feature type="transmembrane region" description="Helical" evidence="8">
    <location>
        <begin position="100"/>
        <end position="128"/>
    </location>
</feature>
<feature type="transmembrane region" description="Helical" evidence="8">
    <location>
        <begin position="67"/>
        <end position="88"/>
    </location>
</feature>
<name>U5D915_AMBTC</name>
<dbReference type="EMBL" id="KI392405">
    <property type="protein sequence ID" value="ERN16883.1"/>
    <property type="molecule type" value="Genomic_DNA"/>
</dbReference>
<dbReference type="NCBIfam" id="TIGR01569">
    <property type="entry name" value="A_tha_TIGR01569"/>
    <property type="match status" value="1"/>
</dbReference>
<dbReference type="PANTHER" id="PTHR36488:SF8">
    <property type="entry name" value="CASP-LIKE PROTEIN 1U1"/>
    <property type="match status" value="1"/>
</dbReference>
<dbReference type="Gramene" id="ERN16883">
    <property type="protein sequence ID" value="ERN16883"/>
    <property type="gene ID" value="AMTR_s00057p00159510"/>
</dbReference>
<dbReference type="InterPro" id="IPR006702">
    <property type="entry name" value="CASP_dom"/>
</dbReference>
<dbReference type="OrthoDB" id="1926504at2759"/>
<dbReference type="Proteomes" id="UP000017836">
    <property type="component" value="Unassembled WGS sequence"/>
</dbReference>
<feature type="domain" description="Casparian strip membrane protein" evidence="9">
    <location>
        <begin position="14"/>
        <end position="165"/>
    </location>
</feature>
<dbReference type="OMA" id="RHIGSSI"/>
<comment type="caution">
    <text evidence="8">Lacks conserved residue(s) required for the propagation of feature annotation.</text>
</comment>
<evidence type="ECO:0000256" key="8">
    <source>
        <dbReference type="RuleBase" id="RU361233"/>
    </source>
</evidence>
<protein>
    <recommendedName>
        <fullName evidence="8">CASP-like protein</fullName>
    </recommendedName>
</protein>
<reference evidence="11" key="1">
    <citation type="journal article" date="2013" name="Science">
        <title>The Amborella genome and the evolution of flowering plants.</title>
        <authorList>
            <consortium name="Amborella Genome Project"/>
        </authorList>
    </citation>
    <scope>NUCLEOTIDE SEQUENCE [LARGE SCALE GENOMIC DNA]</scope>
</reference>
<comment type="subcellular location">
    <subcellularLocation>
        <location evidence="1 8">Cell membrane</location>
        <topology evidence="1 8">Multi-pass membrane protein</topology>
    </subcellularLocation>
</comment>
<evidence type="ECO:0000256" key="7">
    <source>
        <dbReference type="ARBA" id="ARBA00023136"/>
    </source>
</evidence>
<dbReference type="GO" id="GO:0005886">
    <property type="term" value="C:plasma membrane"/>
    <property type="evidence" value="ECO:0007669"/>
    <property type="project" value="UniProtKB-SubCell"/>
</dbReference>
<comment type="subunit">
    <text evidence="3 8">Homodimer and heterodimers.</text>
</comment>
<sequence>MASIEKGVEIEGRRPLWCLDVGLRLLSFSATLTAVIVMATGKETITVVSPLLPFPITQEAKFNQSPAFIYFVVANAVACAYSIFTAVVSGVSKKSPSDKLLFHLPFFDAVFAGIVGSATGASAAIAYVGLKGNSHAMWPAICPVFGKFCRYVGGSTAVSLVASIAFVLLVGLSSHSLYRRRSSK</sequence>
<proteinExistence type="inferred from homology"/>
<evidence type="ECO:0000313" key="11">
    <source>
        <dbReference type="Proteomes" id="UP000017836"/>
    </source>
</evidence>
<accession>U5D915</accession>
<dbReference type="AlphaFoldDB" id="U5D915"/>
<dbReference type="InterPro" id="IPR044173">
    <property type="entry name" value="CASPL"/>
</dbReference>
<evidence type="ECO:0000256" key="2">
    <source>
        <dbReference type="ARBA" id="ARBA00007651"/>
    </source>
</evidence>
<keyword evidence="5 8" id="KW-0812">Transmembrane</keyword>
<evidence type="ECO:0000256" key="1">
    <source>
        <dbReference type="ARBA" id="ARBA00004651"/>
    </source>
</evidence>
<evidence type="ECO:0000256" key="5">
    <source>
        <dbReference type="ARBA" id="ARBA00022692"/>
    </source>
</evidence>
<dbReference type="eggNOG" id="ENOG502S2UF">
    <property type="taxonomic scope" value="Eukaryota"/>
</dbReference>
<keyword evidence="11" id="KW-1185">Reference proteome</keyword>
<evidence type="ECO:0000259" key="9">
    <source>
        <dbReference type="Pfam" id="PF04535"/>
    </source>
</evidence>
<evidence type="ECO:0000256" key="3">
    <source>
        <dbReference type="ARBA" id="ARBA00011489"/>
    </source>
</evidence>
<evidence type="ECO:0000313" key="10">
    <source>
        <dbReference type="EMBL" id="ERN16883.1"/>
    </source>
</evidence>
<comment type="similarity">
    <text evidence="2 8">Belongs to the Casparian strip membrane proteins (CASP) family.</text>
</comment>
<dbReference type="InterPro" id="IPR006459">
    <property type="entry name" value="CASP/CASPL"/>
</dbReference>
<dbReference type="PANTHER" id="PTHR36488">
    <property type="entry name" value="CASP-LIKE PROTEIN 1U1"/>
    <property type="match status" value="1"/>
</dbReference>
<organism evidence="10 11">
    <name type="scientific">Amborella trichopoda</name>
    <dbReference type="NCBI Taxonomy" id="13333"/>
    <lineage>
        <taxon>Eukaryota</taxon>
        <taxon>Viridiplantae</taxon>
        <taxon>Streptophyta</taxon>
        <taxon>Embryophyta</taxon>
        <taxon>Tracheophyta</taxon>
        <taxon>Spermatophyta</taxon>
        <taxon>Magnoliopsida</taxon>
        <taxon>Amborellales</taxon>
        <taxon>Amborellaceae</taxon>
        <taxon>Amborella</taxon>
    </lineage>
</organism>
<keyword evidence="4 8" id="KW-1003">Cell membrane</keyword>
<dbReference type="Pfam" id="PF04535">
    <property type="entry name" value="CASP_dom"/>
    <property type="match status" value="1"/>
</dbReference>
<gene>
    <name evidence="10" type="ORF">AMTR_s00057p00159510</name>
</gene>
<dbReference type="KEGG" id="atr:18445213"/>
<dbReference type="HOGENOM" id="CLU_066104_1_2_1"/>
<feature type="transmembrane region" description="Helical" evidence="8">
    <location>
        <begin position="157"/>
        <end position="178"/>
    </location>
</feature>